<name>A0A6M3M0W1_9ZZZZ</name>
<reference evidence="2" key="1">
    <citation type="submission" date="2020-03" db="EMBL/GenBank/DDBJ databases">
        <title>The deep terrestrial virosphere.</title>
        <authorList>
            <person name="Holmfeldt K."/>
            <person name="Nilsson E."/>
            <person name="Simone D."/>
            <person name="Lopez-Fernandez M."/>
            <person name="Wu X."/>
            <person name="de Brujin I."/>
            <person name="Lundin D."/>
            <person name="Andersson A."/>
            <person name="Bertilsson S."/>
            <person name="Dopson M."/>
        </authorList>
    </citation>
    <scope>NUCLEOTIDE SEQUENCE</scope>
    <source>
        <strain evidence="2">MM171A01043</strain>
        <strain evidence="3">MM171B00841</strain>
        <strain evidence="1">MM415B01176</strain>
    </source>
</reference>
<gene>
    <name evidence="2" type="ORF">MM171A01043_0005</name>
    <name evidence="3" type="ORF">MM171B00841_0007</name>
    <name evidence="1" type="ORF">MM415B01176_0009</name>
</gene>
<dbReference type="EMBL" id="MT143832">
    <property type="protein sequence ID" value="QJB03230.1"/>
    <property type="molecule type" value="Genomic_DNA"/>
</dbReference>
<sequence length="283" mass="30956">MPDPITGAPGAPEPGSPEAIAAAAAAEGKSFIDMVPEEYRDKPWVKENTETPENFFKFVDNQNALVGKKGVILPEVGAPQEKFDEYYKALGRPDTAEGYELTPSEELKDIKRDPQMVEGIKKVYHTAGVPKDMAVKISQGIDALLFERGKEQILKEQAGDKAFDEFNKTVFGENKDARVAQAQKILKEDLPKEALPGLDKLDGEALSVVAVIADSLYAKYGQEDRFRGGAGAGAGTKETMDDLSTQQRELMGKEGFDIFNHPDHAGLQAKNKIIMDKMRAIKA</sequence>
<dbReference type="EMBL" id="MT143650">
    <property type="protein sequence ID" value="QJA99432.1"/>
    <property type="molecule type" value="Genomic_DNA"/>
</dbReference>
<evidence type="ECO:0000313" key="1">
    <source>
        <dbReference type="EMBL" id="QJA60160.1"/>
    </source>
</evidence>
<protein>
    <recommendedName>
        <fullName evidence="4">Capsid assembly protein</fullName>
    </recommendedName>
</protein>
<accession>A0A6M3M0W1</accession>
<evidence type="ECO:0000313" key="3">
    <source>
        <dbReference type="EMBL" id="QJB03230.1"/>
    </source>
</evidence>
<dbReference type="EMBL" id="MT141398">
    <property type="protein sequence ID" value="QJA60160.1"/>
    <property type="molecule type" value="Genomic_DNA"/>
</dbReference>
<organism evidence="2">
    <name type="scientific">viral metagenome</name>
    <dbReference type="NCBI Taxonomy" id="1070528"/>
    <lineage>
        <taxon>unclassified sequences</taxon>
        <taxon>metagenomes</taxon>
        <taxon>organismal metagenomes</taxon>
    </lineage>
</organism>
<evidence type="ECO:0000313" key="2">
    <source>
        <dbReference type="EMBL" id="QJA99432.1"/>
    </source>
</evidence>
<proteinExistence type="predicted"/>
<dbReference type="AlphaFoldDB" id="A0A6M3M0W1"/>
<evidence type="ECO:0008006" key="4">
    <source>
        <dbReference type="Google" id="ProtNLM"/>
    </source>
</evidence>